<dbReference type="OrthoDB" id="5242418at2759"/>
<evidence type="ECO:0000313" key="2">
    <source>
        <dbReference type="Proteomes" id="UP000297716"/>
    </source>
</evidence>
<name>A0A4Z0YNX8_9PEZI</name>
<sequence>MALQLIAAHAFSNIGSGNLFGTRDLASANAGIMEARADSGNDTISIFVDSPDPENFKYAASVVAACPTQTIYEARCTEGPDSDLCGSNAPAVRFTENASSYHVSTASATTTAGVKVEATVIENCELDGRTAATCTASVIASAQGQKVTSSATVTYTDAATLFLDVSITAGNDKLANPTGSCSAASGINTRAVAFWGFLGALGAVGVLSL</sequence>
<dbReference type="EMBL" id="SKBN01000182">
    <property type="protein sequence ID" value="TGJ81161.1"/>
    <property type="molecule type" value="Genomic_DNA"/>
</dbReference>
<dbReference type="Proteomes" id="UP000297716">
    <property type="component" value="Unassembled WGS sequence"/>
</dbReference>
<keyword evidence="2" id="KW-1185">Reference proteome</keyword>
<gene>
    <name evidence="1" type="ORF">E0Z10_g7615</name>
</gene>
<reference evidence="1 2" key="1">
    <citation type="submission" date="2019-03" db="EMBL/GenBank/DDBJ databases">
        <title>Draft genome sequence of Xylaria hypoxylon DSM 108379, a ubiquitous saprotrophic-parasitic fungi on hardwood.</title>
        <authorList>
            <person name="Buettner E."/>
            <person name="Leonhardt S."/>
            <person name="Gebauer A.M."/>
            <person name="Liers C."/>
            <person name="Hofrichter M."/>
            <person name="Kellner H."/>
        </authorList>
    </citation>
    <scope>NUCLEOTIDE SEQUENCE [LARGE SCALE GENOMIC DNA]</scope>
    <source>
        <strain evidence="1 2">DSM 108379</strain>
    </source>
</reference>
<proteinExistence type="predicted"/>
<dbReference type="AlphaFoldDB" id="A0A4Z0YNX8"/>
<dbReference type="STRING" id="37992.A0A4Z0YNX8"/>
<organism evidence="1 2">
    <name type="scientific">Xylaria hypoxylon</name>
    <dbReference type="NCBI Taxonomy" id="37992"/>
    <lineage>
        <taxon>Eukaryota</taxon>
        <taxon>Fungi</taxon>
        <taxon>Dikarya</taxon>
        <taxon>Ascomycota</taxon>
        <taxon>Pezizomycotina</taxon>
        <taxon>Sordariomycetes</taxon>
        <taxon>Xylariomycetidae</taxon>
        <taxon>Xylariales</taxon>
        <taxon>Xylariaceae</taxon>
        <taxon>Xylaria</taxon>
    </lineage>
</organism>
<protein>
    <submittedName>
        <fullName evidence="1">Uncharacterized protein</fullName>
    </submittedName>
</protein>
<comment type="caution">
    <text evidence="1">The sequence shown here is derived from an EMBL/GenBank/DDBJ whole genome shotgun (WGS) entry which is preliminary data.</text>
</comment>
<evidence type="ECO:0000313" key="1">
    <source>
        <dbReference type="EMBL" id="TGJ81161.1"/>
    </source>
</evidence>
<accession>A0A4Z0YNX8</accession>